<dbReference type="OrthoDB" id="1930990at2759"/>
<dbReference type="GO" id="GO:0030154">
    <property type="term" value="P:cell differentiation"/>
    <property type="evidence" value="ECO:0007669"/>
    <property type="project" value="UniProtKB-KW"/>
</dbReference>
<dbReference type="Pfam" id="PF07899">
    <property type="entry name" value="Frigida"/>
    <property type="match status" value="1"/>
</dbReference>
<keyword evidence="2 4" id="KW-0221">Differentiation</keyword>
<keyword evidence="6" id="KW-1185">Reference proteome</keyword>
<dbReference type="InterPro" id="IPR012474">
    <property type="entry name" value="Frigida"/>
</dbReference>
<evidence type="ECO:0000256" key="5">
    <source>
        <dbReference type="SAM" id="MobiDB-lite"/>
    </source>
</evidence>
<dbReference type="GeneID" id="104607611"/>
<gene>
    <name evidence="7 8" type="primary">LOC104607611</name>
</gene>
<evidence type="ECO:0000313" key="8">
    <source>
        <dbReference type="RefSeq" id="XP_010271586.1"/>
    </source>
</evidence>
<feature type="compositionally biased region" description="Basic and acidic residues" evidence="5">
    <location>
        <begin position="493"/>
        <end position="507"/>
    </location>
</feature>
<dbReference type="PANTHER" id="PTHR31791">
    <property type="entry name" value="FRIGIDA-LIKE PROTEIN 3-RELATED"/>
    <property type="match status" value="1"/>
</dbReference>
<dbReference type="GO" id="GO:0009908">
    <property type="term" value="P:flower development"/>
    <property type="evidence" value="ECO:0007669"/>
    <property type="project" value="UniProtKB-KW"/>
</dbReference>
<feature type="region of interest" description="Disordered" evidence="5">
    <location>
        <begin position="493"/>
        <end position="533"/>
    </location>
</feature>
<feature type="compositionally biased region" description="Basic and acidic residues" evidence="5">
    <location>
        <begin position="197"/>
        <end position="212"/>
    </location>
</feature>
<name>A0A1U8AUI8_NELNU</name>
<keyword evidence="4" id="KW-0217">Developmental protein</keyword>
<evidence type="ECO:0000256" key="4">
    <source>
        <dbReference type="RuleBase" id="RU364012"/>
    </source>
</evidence>
<dbReference type="Proteomes" id="UP000189703">
    <property type="component" value="Unplaced"/>
</dbReference>
<sequence length="617" mass="68457">MDSLVGKDCEVFVNWFGFMERGTSGTILYVNALAMINQIHSCISMADSEPVVMDTESTASMVEQLGKAFIELESHKDASEDTANWKEIEEHFCNLEKVLKSRFDEFEEKERTFEDKKSETSTLLAEKEAVVAAQEQAFLNRVQEVKDAAVAAILEAWEKYKSTSPEPADDGGNTESKVSSSFNGDNNASVPAPEEESPLRSGEHAEGVAVEEVKPRPELTQFCEQMDAKGLLNFVMENWKNLAVLRQEIHVALQSATEPARLVLDSLDGFYPPDQTIDQANKRDAALQGMRRSCVLLMEAVAPLLARAEPGDDHLLSPETKQQAKAIADEWKPKLAAMDIDAANGNSLEAEAFLHLLATFRIASEFDEEELCKLVLAVARRRQTPELCRSLGLTHKMPGVVESLIIRGRQVDAVHFVQAFQLTESFPPVPLLKTYLKDLRRNSQGKGAAGGTQSDVNTQELAALRAVIRCVEEYKLEAEYPLDPLQKRVAQLEKSKSEKKRTGEVVKHQPPKKARANGGYYGARMPVAPMDRQPPPVFNERGAYMGMGATERYPHAGPATYDYQVPSQSAYVQQANTQRPYYYPQDDRVTATSYPPAPSNYGAYMGGGLQSSNQSYM</sequence>
<feature type="region of interest" description="Disordered" evidence="5">
    <location>
        <begin position="162"/>
        <end position="212"/>
    </location>
</feature>
<comment type="similarity">
    <text evidence="1 4">Belongs to the Frigida family.</text>
</comment>
<dbReference type="OMA" id="YPHAGTI"/>
<keyword evidence="3 4" id="KW-0287">Flowering</keyword>
<dbReference type="RefSeq" id="XP_010271586.1">
    <property type="nucleotide sequence ID" value="XM_010273284.2"/>
</dbReference>
<evidence type="ECO:0000313" key="6">
    <source>
        <dbReference type="Proteomes" id="UP000189703"/>
    </source>
</evidence>
<dbReference type="PANTHER" id="PTHR31791:SF41">
    <property type="entry name" value="FRIGIDA-LIKE PROTEIN"/>
    <property type="match status" value="1"/>
</dbReference>
<dbReference type="KEGG" id="nnu:104607611"/>
<protein>
    <recommendedName>
        <fullName evidence="4">FRIGIDA-like protein</fullName>
    </recommendedName>
</protein>
<feature type="compositionally biased region" description="Polar residues" evidence="5">
    <location>
        <begin position="173"/>
        <end position="189"/>
    </location>
</feature>
<evidence type="ECO:0000313" key="7">
    <source>
        <dbReference type="RefSeq" id="XP_010271580.1"/>
    </source>
</evidence>
<dbReference type="eggNOG" id="ENOG502QTGU">
    <property type="taxonomic scope" value="Eukaryota"/>
</dbReference>
<accession>A0A1U8AUI8</accession>
<proteinExistence type="inferred from homology"/>
<dbReference type="RefSeq" id="XP_010271580.1">
    <property type="nucleotide sequence ID" value="XM_010273278.2"/>
</dbReference>
<dbReference type="AlphaFoldDB" id="A0A1U8AUI8"/>
<evidence type="ECO:0000256" key="3">
    <source>
        <dbReference type="ARBA" id="ARBA00023089"/>
    </source>
</evidence>
<evidence type="ECO:0000256" key="1">
    <source>
        <dbReference type="ARBA" id="ARBA00008956"/>
    </source>
</evidence>
<evidence type="ECO:0000256" key="2">
    <source>
        <dbReference type="ARBA" id="ARBA00022782"/>
    </source>
</evidence>
<reference evidence="7 8" key="1">
    <citation type="submission" date="2025-04" db="UniProtKB">
        <authorList>
            <consortium name="RefSeq"/>
        </authorList>
    </citation>
    <scope>IDENTIFICATION</scope>
</reference>
<organism evidence="6 7">
    <name type="scientific">Nelumbo nucifera</name>
    <name type="common">Sacred lotus</name>
    <dbReference type="NCBI Taxonomy" id="4432"/>
    <lineage>
        <taxon>Eukaryota</taxon>
        <taxon>Viridiplantae</taxon>
        <taxon>Streptophyta</taxon>
        <taxon>Embryophyta</taxon>
        <taxon>Tracheophyta</taxon>
        <taxon>Spermatophyta</taxon>
        <taxon>Magnoliopsida</taxon>
        <taxon>Proteales</taxon>
        <taxon>Nelumbonaceae</taxon>
        <taxon>Nelumbo</taxon>
    </lineage>
</organism>